<dbReference type="GO" id="GO:0016791">
    <property type="term" value="F:phosphatase activity"/>
    <property type="evidence" value="ECO:0007669"/>
    <property type="project" value="TreeGrafter"/>
</dbReference>
<dbReference type="InterPro" id="IPR051400">
    <property type="entry name" value="HAD-like_hydrolase"/>
</dbReference>
<evidence type="ECO:0000313" key="6">
    <source>
        <dbReference type="EMBL" id="WFG38305.1"/>
    </source>
</evidence>
<accession>A0AAJ5ZC63</accession>
<evidence type="ECO:0000313" key="7">
    <source>
        <dbReference type="Proteomes" id="UP001219901"/>
    </source>
</evidence>
<dbReference type="Proteomes" id="UP001321249">
    <property type="component" value="Unassembled WGS sequence"/>
</dbReference>
<dbReference type="NCBIfam" id="TIGR01549">
    <property type="entry name" value="HAD-SF-IA-v1"/>
    <property type="match status" value="1"/>
</dbReference>
<keyword evidence="2" id="KW-0479">Metal-binding</keyword>
<reference evidence="7" key="3">
    <citation type="submission" date="2023-06" db="EMBL/GenBank/DDBJ databases">
        <title>Pangenomics reveal diversification of enzyme families and niche specialization in globally abundant SAR202 bacteria.</title>
        <authorList>
            <person name="Saw J.H.W."/>
        </authorList>
    </citation>
    <scope>NUCLEOTIDE SEQUENCE [LARGE SCALE GENOMIC DNA]</scope>
    <source>
        <strain evidence="7">JH1073</strain>
    </source>
</reference>
<proteinExistence type="predicted"/>
<comment type="cofactor">
    <cofactor evidence="1">
        <name>Mg(2+)</name>
        <dbReference type="ChEBI" id="CHEBI:18420"/>
    </cofactor>
</comment>
<dbReference type="Gene3D" id="1.10.150.400">
    <property type="match status" value="1"/>
</dbReference>
<evidence type="ECO:0000313" key="8">
    <source>
        <dbReference type="Proteomes" id="UP001321249"/>
    </source>
</evidence>
<dbReference type="EMBL" id="CP046147">
    <property type="protein sequence ID" value="WFG38305.1"/>
    <property type="molecule type" value="Genomic_DNA"/>
</dbReference>
<keyword evidence="4" id="KW-0460">Magnesium</keyword>
<dbReference type="PANTHER" id="PTHR46470:SF2">
    <property type="entry name" value="GLYCERALDEHYDE 3-PHOSPHATE PHOSPHATASE"/>
    <property type="match status" value="1"/>
</dbReference>
<dbReference type="EMBL" id="WMBE01000002">
    <property type="protein sequence ID" value="MDG0866885.1"/>
    <property type="molecule type" value="Genomic_DNA"/>
</dbReference>
<gene>
    <name evidence="5" type="ORF">GKO46_07335</name>
    <name evidence="6" type="ORF">GKO48_01340</name>
</gene>
<organism evidence="6 7">
    <name type="scientific">Candidatus Lucifugimonas marina</name>
    <dbReference type="NCBI Taxonomy" id="3038979"/>
    <lineage>
        <taxon>Bacteria</taxon>
        <taxon>Bacillati</taxon>
        <taxon>Chloroflexota</taxon>
        <taxon>Dehalococcoidia</taxon>
        <taxon>SAR202 cluster</taxon>
        <taxon>Candidatus Lucifugimonadales</taxon>
        <taxon>Candidatus Lucifugimonadaceae</taxon>
        <taxon>Candidatus Lucifugimonas</taxon>
    </lineage>
</organism>
<dbReference type="AlphaFoldDB" id="A0AAJ5ZC63"/>
<dbReference type="InterPro" id="IPR036412">
    <property type="entry name" value="HAD-like_sf"/>
</dbReference>
<dbReference type="SUPFAM" id="SSF56784">
    <property type="entry name" value="HAD-like"/>
    <property type="match status" value="1"/>
</dbReference>
<dbReference type="InterPro" id="IPR023214">
    <property type="entry name" value="HAD_sf"/>
</dbReference>
<keyword evidence="3 6" id="KW-0378">Hydrolase</keyword>
<protein>
    <submittedName>
        <fullName evidence="6">HAD-IA family hydrolase</fullName>
    </submittedName>
</protein>
<evidence type="ECO:0000256" key="2">
    <source>
        <dbReference type="ARBA" id="ARBA00022723"/>
    </source>
</evidence>
<evidence type="ECO:0000256" key="1">
    <source>
        <dbReference type="ARBA" id="ARBA00001946"/>
    </source>
</evidence>
<dbReference type="PRINTS" id="PR00413">
    <property type="entry name" value="HADHALOGNASE"/>
</dbReference>
<dbReference type="GO" id="GO:0044281">
    <property type="term" value="P:small molecule metabolic process"/>
    <property type="evidence" value="ECO:0007669"/>
    <property type="project" value="UniProtKB-ARBA"/>
</dbReference>
<reference evidence="6" key="2">
    <citation type="journal article" date="2023" name="Nat. Commun.">
        <title>Cultivation of marine bacteria of the SAR202 clade.</title>
        <authorList>
            <person name="Lim Y."/>
            <person name="Seo J.H."/>
            <person name="Giovannoni S.J."/>
            <person name="Kang I."/>
            <person name="Cho J.C."/>
        </authorList>
    </citation>
    <scope>NUCLEOTIDE SEQUENCE</scope>
    <source>
        <strain evidence="6">JH1073</strain>
    </source>
</reference>
<dbReference type="Pfam" id="PF00702">
    <property type="entry name" value="Hydrolase"/>
    <property type="match status" value="1"/>
</dbReference>
<evidence type="ECO:0000256" key="3">
    <source>
        <dbReference type="ARBA" id="ARBA00022801"/>
    </source>
</evidence>
<dbReference type="GO" id="GO:0046872">
    <property type="term" value="F:metal ion binding"/>
    <property type="evidence" value="ECO:0007669"/>
    <property type="project" value="UniProtKB-KW"/>
</dbReference>
<keyword evidence="7" id="KW-1185">Reference proteome</keyword>
<dbReference type="PANTHER" id="PTHR46470">
    <property type="entry name" value="N-ACYLNEURAMINATE-9-PHOSPHATASE"/>
    <property type="match status" value="1"/>
</dbReference>
<evidence type="ECO:0000256" key="4">
    <source>
        <dbReference type="ARBA" id="ARBA00022842"/>
    </source>
</evidence>
<reference evidence="7 8" key="1">
    <citation type="submission" date="2019-11" db="EMBL/GenBank/DDBJ databases">
        <authorList>
            <person name="Cho J.-C."/>
        </authorList>
    </citation>
    <scope>NUCLEOTIDE SEQUENCE [LARGE SCALE GENOMIC DNA]</scope>
    <source>
        <strain evidence="6 7">JH1073</strain>
        <strain evidence="5 8">JH702</strain>
    </source>
</reference>
<dbReference type="RefSeq" id="WP_342824699.1">
    <property type="nucleotide sequence ID" value="NZ_CP046146.1"/>
</dbReference>
<dbReference type="Gene3D" id="3.40.50.1000">
    <property type="entry name" value="HAD superfamily/HAD-like"/>
    <property type="match status" value="1"/>
</dbReference>
<evidence type="ECO:0000313" key="5">
    <source>
        <dbReference type="EMBL" id="MDG0866885.1"/>
    </source>
</evidence>
<dbReference type="Proteomes" id="UP001219901">
    <property type="component" value="Chromosome"/>
</dbReference>
<name>A0AAJ5ZC63_9CHLR</name>
<sequence>MSGGFGVTFDLWQTLIFEVNGYVNSMERRDARTRYVVRELARLGEPIDTEVVRDGFRVLSEEITSGHDSGHDAQYEEWVSILIDRFVPGLEKRVGTDEISNMARLIDQTFIEAPPVLLDGTKDVFRELTERGVKIGLISNTGLTSPQMYRQWFDQLGILEDFSFLGFSNQQEVSKPEAAIFEATLNGMGVEAERALHVGDNLHTDVGGAAAVGMSTVWVRGGTNSPVETTAEPDFQVDSILEMPAIVDEWMSSL</sequence>
<dbReference type="InterPro" id="IPR006439">
    <property type="entry name" value="HAD-SF_hydro_IA"/>
</dbReference>